<gene>
    <name evidence="1" type="ORF">B296_00022812</name>
</gene>
<dbReference type="Proteomes" id="UP000287651">
    <property type="component" value="Unassembled WGS sequence"/>
</dbReference>
<dbReference type="PANTHER" id="PTHR31263:SF44">
    <property type="entry name" value="OS04G0481200 PROTEIN"/>
    <property type="match status" value="1"/>
</dbReference>
<dbReference type="AlphaFoldDB" id="A0A427AL54"/>
<name>A0A427AL54_ENSVE</name>
<dbReference type="InterPro" id="IPR035992">
    <property type="entry name" value="Ricin_B-like_lectins"/>
</dbReference>
<evidence type="ECO:0000313" key="2">
    <source>
        <dbReference type="Proteomes" id="UP000287651"/>
    </source>
</evidence>
<protein>
    <recommendedName>
        <fullName evidence="3">Ricin B lectin domain-containing protein</fullName>
    </recommendedName>
</protein>
<evidence type="ECO:0008006" key="3">
    <source>
        <dbReference type="Google" id="ProtNLM"/>
    </source>
</evidence>
<accession>A0A427AL54</accession>
<comment type="caution">
    <text evidence="1">The sequence shown here is derived from an EMBL/GenBank/DDBJ whole genome shotgun (WGS) entry which is preliminary data.</text>
</comment>
<dbReference type="SUPFAM" id="SSF50370">
    <property type="entry name" value="Ricin B-like lectins"/>
    <property type="match status" value="1"/>
</dbReference>
<dbReference type="EMBL" id="AMZH03002047">
    <property type="protein sequence ID" value="RRT76975.1"/>
    <property type="molecule type" value="Genomic_DNA"/>
</dbReference>
<organism evidence="1 2">
    <name type="scientific">Ensete ventricosum</name>
    <name type="common">Abyssinian banana</name>
    <name type="synonym">Musa ensete</name>
    <dbReference type="NCBI Taxonomy" id="4639"/>
    <lineage>
        <taxon>Eukaryota</taxon>
        <taxon>Viridiplantae</taxon>
        <taxon>Streptophyta</taxon>
        <taxon>Embryophyta</taxon>
        <taxon>Tracheophyta</taxon>
        <taxon>Spermatophyta</taxon>
        <taxon>Magnoliopsida</taxon>
        <taxon>Liliopsida</taxon>
        <taxon>Zingiberales</taxon>
        <taxon>Musaceae</taxon>
        <taxon>Ensete</taxon>
    </lineage>
</organism>
<reference evidence="1 2" key="1">
    <citation type="journal article" date="2014" name="Agronomy (Basel)">
        <title>A Draft Genome Sequence for Ensete ventricosum, the Drought-Tolerant Tree Against Hunger.</title>
        <authorList>
            <person name="Harrison J."/>
            <person name="Moore K.A."/>
            <person name="Paszkiewicz K."/>
            <person name="Jones T."/>
            <person name="Grant M."/>
            <person name="Ambacheew D."/>
            <person name="Muzemil S."/>
            <person name="Studholme D.J."/>
        </authorList>
    </citation>
    <scope>NUCLEOTIDE SEQUENCE [LARGE SCALE GENOMIC DNA]</scope>
</reference>
<dbReference type="PANTHER" id="PTHR31263">
    <property type="entry name" value="CELLULASE FAMILY PROTEIN (AFU_ORTHOLOGUE AFUA_5G14560)"/>
    <property type="match status" value="1"/>
</dbReference>
<evidence type="ECO:0000313" key="1">
    <source>
        <dbReference type="EMBL" id="RRT76975.1"/>
    </source>
</evidence>
<sequence length="227" mass="25519">MRCRRHRMNYAVVVKRRQSDAASEKEEEEGEVSALALHHSAFSSSSDDVVVDENEDEVKRCSIDIEEAMQRRTEQRNDERHPLLRRPRTKIFHPPTGLCVTRRSMADPLKLGPCTASDSWRYTPQEFLMVSGTYFCLRAVGLGAPVRLGIICDPSDSRWQLVSGSEKTHLATKLTDGTEVCLDVDSDGCLVSNSCDGFHGGDDERLQLDSQWFKLLTAGFKKQSQPS</sequence>
<proteinExistence type="predicted"/>